<accession>A0A6A6PRB4</accession>
<dbReference type="Gene3D" id="2.170.150.70">
    <property type="match status" value="1"/>
</dbReference>
<keyword evidence="3" id="KW-0862">Zinc</keyword>
<dbReference type="AlphaFoldDB" id="A0A6A6PRB4"/>
<dbReference type="InterPro" id="IPR011057">
    <property type="entry name" value="Mss4-like_sf"/>
</dbReference>
<proteinExistence type="inferred from homology"/>
<evidence type="ECO:0000256" key="3">
    <source>
        <dbReference type="ARBA" id="ARBA00022833"/>
    </source>
</evidence>
<dbReference type="SUPFAM" id="SSF51316">
    <property type="entry name" value="Mss4-like"/>
    <property type="match status" value="1"/>
</dbReference>
<dbReference type="RefSeq" id="XP_033589102.1">
    <property type="nucleotide sequence ID" value="XM_033733782.1"/>
</dbReference>
<dbReference type="GO" id="GO:0046872">
    <property type="term" value="F:metal ion binding"/>
    <property type="evidence" value="ECO:0007669"/>
    <property type="project" value="UniProtKB-KW"/>
</dbReference>
<evidence type="ECO:0000256" key="4">
    <source>
        <dbReference type="SAM" id="MobiDB-lite"/>
    </source>
</evidence>
<dbReference type="InterPro" id="IPR006913">
    <property type="entry name" value="CENP-V/GFA"/>
</dbReference>
<feature type="domain" description="CENP-V/GFA" evidence="5">
    <location>
        <begin position="12"/>
        <end position="160"/>
    </location>
</feature>
<evidence type="ECO:0000313" key="6">
    <source>
        <dbReference type="EMBL" id="KAF2482532.1"/>
    </source>
</evidence>
<dbReference type="Proteomes" id="UP000799767">
    <property type="component" value="Unassembled WGS sequence"/>
</dbReference>
<dbReference type="PROSITE" id="PS51891">
    <property type="entry name" value="CENP_V_GFA"/>
    <property type="match status" value="1"/>
</dbReference>
<feature type="region of interest" description="Disordered" evidence="4">
    <location>
        <begin position="160"/>
        <end position="179"/>
    </location>
</feature>
<evidence type="ECO:0000256" key="1">
    <source>
        <dbReference type="ARBA" id="ARBA00005495"/>
    </source>
</evidence>
<keyword evidence="2" id="KW-0479">Metal-binding</keyword>
<evidence type="ECO:0000313" key="7">
    <source>
        <dbReference type="Proteomes" id="UP000799767"/>
    </source>
</evidence>
<dbReference type="EMBL" id="MU001636">
    <property type="protein sequence ID" value="KAF2482532.1"/>
    <property type="molecule type" value="Genomic_DNA"/>
</dbReference>
<dbReference type="GeneID" id="54474784"/>
<dbReference type="OrthoDB" id="3930719at2759"/>
<name>A0A6A6PRB4_9PEZI</name>
<comment type="similarity">
    <text evidence="1">Belongs to the Gfa family.</text>
</comment>
<dbReference type="GO" id="GO:0016846">
    <property type="term" value="F:carbon-sulfur lyase activity"/>
    <property type="evidence" value="ECO:0007669"/>
    <property type="project" value="InterPro"/>
</dbReference>
<gene>
    <name evidence="6" type="ORF">BDY17DRAFT_298682</name>
</gene>
<organism evidence="6 7">
    <name type="scientific">Neohortaea acidophila</name>
    <dbReference type="NCBI Taxonomy" id="245834"/>
    <lineage>
        <taxon>Eukaryota</taxon>
        <taxon>Fungi</taxon>
        <taxon>Dikarya</taxon>
        <taxon>Ascomycota</taxon>
        <taxon>Pezizomycotina</taxon>
        <taxon>Dothideomycetes</taxon>
        <taxon>Dothideomycetidae</taxon>
        <taxon>Mycosphaerellales</taxon>
        <taxon>Teratosphaeriaceae</taxon>
        <taxon>Neohortaea</taxon>
    </lineage>
</organism>
<evidence type="ECO:0000256" key="2">
    <source>
        <dbReference type="ARBA" id="ARBA00022723"/>
    </source>
</evidence>
<keyword evidence="7" id="KW-1185">Reference proteome</keyword>
<reference evidence="6" key="1">
    <citation type="journal article" date="2020" name="Stud. Mycol.">
        <title>101 Dothideomycetes genomes: a test case for predicting lifestyles and emergence of pathogens.</title>
        <authorList>
            <person name="Haridas S."/>
            <person name="Albert R."/>
            <person name="Binder M."/>
            <person name="Bloem J."/>
            <person name="Labutti K."/>
            <person name="Salamov A."/>
            <person name="Andreopoulos B."/>
            <person name="Baker S."/>
            <person name="Barry K."/>
            <person name="Bills G."/>
            <person name="Bluhm B."/>
            <person name="Cannon C."/>
            <person name="Castanera R."/>
            <person name="Culley D."/>
            <person name="Daum C."/>
            <person name="Ezra D."/>
            <person name="Gonzalez J."/>
            <person name="Henrissat B."/>
            <person name="Kuo A."/>
            <person name="Liang C."/>
            <person name="Lipzen A."/>
            <person name="Lutzoni F."/>
            <person name="Magnuson J."/>
            <person name="Mondo S."/>
            <person name="Nolan M."/>
            <person name="Ohm R."/>
            <person name="Pangilinan J."/>
            <person name="Park H.-J."/>
            <person name="Ramirez L."/>
            <person name="Alfaro M."/>
            <person name="Sun H."/>
            <person name="Tritt A."/>
            <person name="Yoshinaga Y."/>
            <person name="Zwiers L.-H."/>
            <person name="Turgeon B."/>
            <person name="Goodwin S."/>
            <person name="Spatafora J."/>
            <person name="Crous P."/>
            <person name="Grigoriev I."/>
        </authorList>
    </citation>
    <scope>NUCLEOTIDE SEQUENCE</scope>
    <source>
        <strain evidence="6">CBS 113389</strain>
    </source>
</reference>
<sequence>MSAPPQLTRRPYTGSCHCGHVKYIVYLTLPTLPYPPTTQTDFRKASGHRIYKCNCTICHKASLFHIRTLDAANDFFIVSPKNPMAEGSGLKAYVAKGNTGPSHFCEYCGVRGFTLRGEGYSEEVELPTSLVQRLESRTLDGTAGEITGKEGETTRVSVWRPTQDWHESQDDDSGGDDYLSVNGVTLDAHNENFDLRQLHEKGYVGYMQTLQWVGYDYEDKPYSGGAY</sequence>
<evidence type="ECO:0000259" key="5">
    <source>
        <dbReference type="PROSITE" id="PS51891"/>
    </source>
</evidence>
<protein>
    <recommendedName>
        <fullName evidence="5">CENP-V/GFA domain-containing protein</fullName>
    </recommendedName>
</protein>